<dbReference type="PANTHER" id="PTHR20961">
    <property type="entry name" value="GLYCOSYLTRANSFERASE"/>
    <property type="match status" value="1"/>
</dbReference>
<protein>
    <submittedName>
        <fullName evidence="7">GT61_4</fullName>
    </submittedName>
</protein>
<keyword evidence="2" id="KW-0328">Glycosyltransferase</keyword>
<comment type="subcellular location">
    <subcellularLocation>
        <location evidence="1">Golgi apparatus membrane</location>
        <topology evidence="1">Single-pass type II membrane protein</topology>
    </subcellularLocation>
</comment>
<keyword evidence="4" id="KW-0325">Glycoprotein</keyword>
<organism evidence="7">
    <name type="scientific">Plantago ovata</name>
    <name type="common">Blond psyllium</name>
    <name type="synonym">Ispaghul</name>
    <dbReference type="NCBI Taxonomy" id="185002"/>
    <lineage>
        <taxon>Eukaryota</taxon>
        <taxon>Viridiplantae</taxon>
        <taxon>Streptophyta</taxon>
        <taxon>Embryophyta</taxon>
        <taxon>Tracheophyta</taxon>
        <taxon>Spermatophyta</taxon>
        <taxon>Magnoliopsida</taxon>
        <taxon>eudicotyledons</taxon>
        <taxon>Gunneridae</taxon>
        <taxon>Pentapetalae</taxon>
        <taxon>asterids</taxon>
        <taxon>lamiids</taxon>
        <taxon>Lamiales</taxon>
        <taxon>Plantaginaceae</taxon>
        <taxon>Plantagineae</taxon>
        <taxon>Plantago</taxon>
    </lineage>
</organism>
<dbReference type="InterPro" id="IPR049625">
    <property type="entry name" value="Glyco_transf_61_cat"/>
</dbReference>
<dbReference type="PANTHER" id="PTHR20961:SF149">
    <property type="entry name" value="PROTEIN O-LINKED-MANNOSE BETA-1,4-N-ACETYLGLUCOSAMINYLTRANSFERASE 2-LIKE"/>
    <property type="match status" value="1"/>
</dbReference>
<evidence type="ECO:0000256" key="5">
    <source>
        <dbReference type="SAM" id="Phobius"/>
    </source>
</evidence>
<keyword evidence="5" id="KW-0812">Transmembrane</keyword>
<proteinExistence type="evidence at transcript level"/>
<keyword evidence="3" id="KW-0808">Transferase</keyword>
<keyword evidence="5" id="KW-1133">Transmembrane helix</keyword>
<dbReference type="Pfam" id="PF04577">
    <property type="entry name" value="Glyco_transf_61"/>
    <property type="match status" value="1"/>
</dbReference>
<dbReference type="GO" id="GO:0016763">
    <property type="term" value="F:pentosyltransferase activity"/>
    <property type="evidence" value="ECO:0007669"/>
    <property type="project" value="UniProtKB-ARBA"/>
</dbReference>
<dbReference type="AlphaFoldDB" id="S5RXI0"/>
<evidence type="ECO:0000313" key="7">
    <source>
        <dbReference type="EMBL" id="AGS18878.1"/>
    </source>
</evidence>
<feature type="transmembrane region" description="Helical" evidence="5">
    <location>
        <begin position="21"/>
        <end position="40"/>
    </location>
</feature>
<sequence>MISVSNPVLVRSRCSRSELKGVSIMFWGLILCLICSFSIWTNLRTLSHHTSLIKSEDDMKREPLCRKLPDGVDYCEIEGDIRIEANTSTIYVFTPDERLGPNSTTSWRTKPYIRWYIQRNVKLWKVQIVRYSERENYNVKCKHDKYHTAPAILFSVGGQVGNYYHSFSDVIFPLYTTSYRFQRDVHFLASDYQGWWINKFQDIFNVLTRHPIVDIDNECWEVHCYKKMVVGLKYHVDLVVDDRSVSEYSTGVSMQNFRHLLRDAYSLERKTSISRQRGSTSPRLMIVSRKKTRVILNQEEISQVAREVGFEVVLADDVSTFDVPRFANLVNSCDVLMGIHGAGLTNMLFLPDNAVLIQLIPFGELSVIARIDYRDPTPGMNIQYLEYEISANESTLSHQYPIDHPVLRDPGSIHKKGWYAMSSVYLDNQNVTVDVGKLSATLVQAMKLLVRN</sequence>
<accession>S5RXI0</accession>
<reference evidence="7" key="1">
    <citation type="submission" date="2013-04" db="EMBL/GenBank/DDBJ databases">
        <title>Discovery of genes involved in xylan biosynthesis using transcriptional profiling of heteroxylan based mucilaginous tissue.</title>
        <authorList>
            <person name="Wilkerson C.G."/>
            <person name="Jensen J.K."/>
            <person name="Johnson N."/>
        </authorList>
    </citation>
    <scope>NUCLEOTIDE SEQUENCE</scope>
</reference>
<evidence type="ECO:0000256" key="3">
    <source>
        <dbReference type="ARBA" id="ARBA00022679"/>
    </source>
</evidence>
<evidence type="ECO:0000256" key="1">
    <source>
        <dbReference type="ARBA" id="ARBA00004323"/>
    </source>
</evidence>
<evidence type="ECO:0000256" key="2">
    <source>
        <dbReference type="ARBA" id="ARBA00022676"/>
    </source>
</evidence>
<keyword evidence="5" id="KW-0472">Membrane</keyword>
<feature type="domain" description="Glycosyltransferase 61 catalytic" evidence="6">
    <location>
        <begin position="163"/>
        <end position="357"/>
    </location>
</feature>
<dbReference type="InterPro" id="IPR007657">
    <property type="entry name" value="Glycosyltransferase_61"/>
</dbReference>
<dbReference type="GO" id="GO:0000139">
    <property type="term" value="C:Golgi membrane"/>
    <property type="evidence" value="ECO:0007669"/>
    <property type="project" value="UniProtKB-SubCell"/>
</dbReference>
<dbReference type="EMBL" id="KC894063">
    <property type="protein sequence ID" value="AGS18878.1"/>
    <property type="molecule type" value="mRNA"/>
</dbReference>
<name>S5RXI0_PLAOV</name>
<evidence type="ECO:0000256" key="4">
    <source>
        <dbReference type="ARBA" id="ARBA00023180"/>
    </source>
</evidence>
<evidence type="ECO:0000259" key="6">
    <source>
        <dbReference type="Pfam" id="PF04577"/>
    </source>
</evidence>